<keyword evidence="2" id="KW-1185">Reference proteome</keyword>
<evidence type="ECO:0000313" key="1">
    <source>
        <dbReference type="EMBL" id="CAL1681328.1"/>
    </source>
</evidence>
<sequence>MEHLLSLAYKFAKEEKIPYPSIWKFNKADELWLLEFHMRNSEEMVRRFPPASSCTKEPPASTCAWESSSLLEQQEISEPSTSSYAHQPKRLKLSQDSNVRKSDIQTRIKRHLEISDQLDKAAKKVLEEYKDIARVAREYQLNPWILKQKVDIIELRKKQFFWKCKVEPAVHAVRFNILSVCDAAKEYKVEESDIHNRLKQLKNPKSCIYLHETIKTDDKVLSCEEEFLLLKKLEAEVNDDRNRNCGCRTCSLQILRHLAYQFAVENKKQYPSAWNNNKVADEVWLLQFEMRHSIEISEYFDMNV</sequence>
<protein>
    <submittedName>
        <fullName evidence="1">Uncharacterized protein</fullName>
    </submittedName>
</protein>
<dbReference type="Proteomes" id="UP001497644">
    <property type="component" value="Chromosome 3"/>
</dbReference>
<reference evidence="1" key="1">
    <citation type="submission" date="2024-04" db="EMBL/GenBank/DDBJ databases">
        <authorList>
            <consortium name="Molecular Ecology Group"/>
        </authorList>
    </citation>
    <scope>NUCLEOTIDE SEQUENCE</scope>
</reference>
<name>A0AAV2NN46_9HYME</name>
<gene>
    <name evidence="1" type="ORF">LPLAT_LOCUS7375</name>
</gene>
<evidence type="ECO:0000313" key="2">
    <source>
        <dbReference type="Proteomes" id="UP001497644"/>
    </source>
</evidence>
<proteinExistence type="predicted"/>
<accession>A0AAV2NN46</accession>
<organism evidence="1 2">
    <name type="scientific">Lasius platythorax</name>
    <dbReference type="NCBI Taxonomy" id="488582"/>
    <lineage>
        <taxon>Eukaryota</taxon>
        <taxon>Metazoa</taxon>
        <taxon>Ecdysozoa</taxon>
        <taxon>Arthropoda</taxon>
        <taxon>Hexapoda</taxon>
        <taxon>Insecta</taxon>
        <taxon>Pterygota</taxon>
        <taxon>Neoptera</taxon>
        <taxon>Endopterygota</taxon>
        <taxon>Hymenoptera</taxon>
        <taxon>Apocrita</taxon>
        <taxon>Aculeata</taxon>
        <taxon>Formicoidea</taxon>
        <taxon>Formicidae</taxon>
        <taxon>Formicinae</taxon>
        <taxon>Lasius</taxon>
        <taxon>Lasius</taxon>
    </lineage>
</organism>
<dbReference type="EMBL" id="OZ034826">
    <property type="protein sequence ID" value="CAL1681328.1"/>
    <property type="molecule type" value="Genomic_DNA"/>
</dbReference>
<dbReference type="AlphaFoldDB" id="A0AAV2NN46"/>